<dbReference type="Proteomes" id="UP001165120">
    <property type="component" value="Unassembled WGS sequence"/>
</dbReference>
<evidence type="ECO:0000313" key="1">
    <source>
        <dbReference type="EMBL" id="GME72521.1"/>
    </source>
</evidence>
<accession>A0A9W6WAN6</accession>
<comment type="caution">
    <text evidence="1">The sequence shown here is derived from an EMBL/GenBank/DDBJ whole genome shotgun (WGS) entry which is preliminary data.</text>
</comment>
<dbReference type="AlphaFoldDB" id="A0A9W6WAN6"/>
<proteinExistence type="predicted"/>
<gene>
    <name evidence="1" type="ORF">Cboi02_000364100</name>
</gene>
<protein>
    <submittedName>
        <fullName evidence="1">Unnamed protein product</fullName>
    </submittedName>
</protein>
<organism evidence="1 2">
    <name type="scientific">Candida boidinii</name>
    <name type="common">Yeast</name>
    <dbReference type="NCBI Taxonomy" id="5477"/>
    <lineage>
        <taxon>Eukaryota</taxon>
        <taxon>Fungi</taxon>
        <taxon>Dikarya</taxon>
        <taxon>Ascomycota</taxon>
        <taxon>Saccharomycotina</taxon>
        <taxon>Pichiomycetes</taxon>
        <taxon>Pichiales</taxon>
        <taxon>Pichiaceae</taxon>
        <taxon>Ogataea</taxon>
        <taxon>Ogataea/Candida clade</taxon>
    </lineage>
</organism>
<dbReference type="EMBL" id="BSXN01001300">
    <property type="protein sequence ID" value="GME72521.1"/>
    <property type="molecule type" value="Genomic_DNA"/>
</dbReference>
<name>A0A9W6WAN6_CANBO</name>
<evidence type="ECO:0000313" key="2">
    <source>
        <dbReference type="Proteomes" id="UP001165120"/>
    </source>
</evidence>
<sequence length="81" mass="8756">MDSLLRRSNQGILSAYDIPSDVALSLSSIGSLFVYHVPDSSDDKLTAKQKSCLACRRAVCPAVQFQARRDSPTATAKTPID</sequence>
<reference evidence="1" key="1">
    <citation type="submission" date="2023-04" db="EMBL/GenBank/DDBJ databases">
        <title>Candida boidinii NBRC 10035.</title>
        <authorList>
            <person name="Ichikawa N."/>
            <person name="Sato H."/>
            <person name="Tonouchi N."/>
        </authorList>
    </citation>
    <scope>NUCLEOTIDE SEQUENCE</scope>
    <source>
        <strain evidence="1">NBRC 10035</strain>
    </source>
</reference>
<keyword evidence="2" id="KW-1185">Reference proteome</keyword>